<comment type="similarity">
    <text evidence="1">Belongs to the universal ribosomal protein uL6 family.</text>
</comment>
<keyword evidence="3" id="KW-0687">Ribonucleoprotein</keyword>
<evidence type="ECO:0000256" key="1">
    <source>
        <dbReference type="ARBA" id="ARBA00009356"/>
    </source>
</evidence>
<dbReference type="PANTHER" id="PTHR11655">
    <property type="entry name" value="60S/50S RIBOSOMAL PROTEIN L6/L9"/>
    <property type="match status" value="1"/>
</dbReference>
<dbReference type="InterPro" id="IPR000702">
    <property type="entry name" value="Ribosomal_uL6-like"/>
</dbReference>
<evidence type="ECO:0000256" key="2">
    <source>
        <dbReference type="ARBA" id="ARBA00022980"/>
    </source>
</evidence>
<organism evidence="5 6">
    <name type="scientific">Basidiobolus ranarum</name>
    <dbReference type="NCBI Taxonomy" id="34480"/>
    <lineage>
        <taxon>Eukaryota</taxon>
        <taxon>Fungi</taxon>
        <taxon>Fungi incertae sedis</taxon>
        <taxon>Zoopagomycota</taxon>
        <taxon>Entomophthoromycotina</taxon>
        <taxon>Basidiobolomycetes</taxon>
        <taxon>Basidiobolales</taxon>
        <taxon>Basidiobolaceae</taxon>
        <taxon>Basidiobolus</taxon>
    </lineage>
</organism>
<dbReference type="InterPro" id="IPR036789">
    <property type="entry name" value="Ribosomal_uL6-like_a/b-dom_sf"/>
</dbReference>
<evidence type="ECO:0000259" key="4">
    <source>
        <dbReference type="Pfam" id="PF00347"/>
    </source>
</evidence>
<protein>
    <submittedName>
        <fullName evidence="5">60S ribosomal protein L9B</fullName>
    </submittedName>
</protein>
<dbReference type="Proteomes" id="UP001479436">
    <property type="component" value="Unassembled WGS sequence"/>
</dbReference>
<dbReference type="PANTHER" id="PTHR11655:SF16">
    <property type="entry name" value="60S RIBOSOMAL PROTEIN L9"/>
    <property type="match status" value="1"/>
</dbReference>
<sequence length="80" mass="9208">MKDIYKEEELTIPEGVTVDIKSRTIRVKGPRGTLTNDFHHVNMDIQKVSAEKIRLVVWHGVRKHVACLRTIASLIRNMIT</sequence>
<gene>
    <name evidence="5" type="primary">RPL9B_7</name>
    <name evidence="5" type="ORF">K7432_017349</name>
</gene>
<dbReference type="Pfam" id="PF00347">
    <property type="entry name" value="Ribosomal_L6"/>
    <property type="match status" value="1"/>
</dbReference>
<dbReference type="InterPro" id="IPR020040">
    <property type="entry name" value="Ribosomal_uL6_a/b-dom"/>
</dbReference>
<dbReference type="Gene3D" id="3.90.930.12">
    <property type="entry name" value="Ribosomal protein L6, alpha-beta domain"/>
    <property type="match status" value="1"/>
</dbReference>
<comment type="caution">
    <text evidence="5">The sequence shown here is derived from an EMBL/GenBank/DDBJ whole genome shotgun (WGS) entry which is preliminary data.</text>
</comment>
<accession>A0ABR2VKH2</accession>
<dbReference type="SUPFAM" id="SSF56053">
    <property type="entry name" value="Ribosomal protein L6"/>
    <property type="match status" value="1"/>
</dbReference>
<feature type="non-terminal residue" evidence="5">
    <location>
        <position position="80"/>
    </location>
</feature>
<evidence type="ECO:0000313" key="5">
    <source>
        <dbReference type="EMBL" id="KAK9670856.1"/>
    </source>
</evidence>
<keyword evidence="2 5" id="KW-0689">Ribosomal protein</keyword>
<reference evidence="5 6" key="1">
    <citation type="submission" date="2023-04" db="EMBL/GenBank/DDBJ databases">
        <title>Genome of Basidiobolus ranarum AG-B5.</title>
        <authorList>
            <person name="Stajich J.E."/>
            <person name="Carter-House D."/>
            <person name="Gryganskyi A."/>
        </authorList>
    </citation>
    <scope>NUCLEOTIDE SEQUENCE [LARGE SCALE GENOMIC DNA]</scope>
    <source>
        <strain evidence="5 6">AG-B5</strain>
    </source>
</reference>
<keyword evidence="6" id="KW-1185">Reference proteome</keyword>
<feature type="domain" description="Large ribosomal subunit protein uL6 alpha-beta" evidence="4">
    <location>
        <begin position="12"/>
        <end position="80"/>
    </location>
</feature>
<dbReference type="GO" id="GO:0005840">
    <property type="term" value="C:ribosome"/>
    <property type="evidence" value="ECO:0007669"/>
    <property type="project" value="UniProtKB-KW"/>
</dbReference>
<dbReference type="EMBL" id="JASJQH010010544">
    <property type="protein sequence ID" value="KAK9670856.1"/>
    <property type="molecule type" value="Genomic_DNA"/>
</dbReference>
<name>A0ABR2VKH2_9FUNG</name>
<proteinExistence type="inferred from homology"/>
<evidence type="ECO:0000313" key="6">
    <source>
        <dbReference type="Proteomes" id="UP001479436"/>
    </source>
</evidence>
<evidence type="ECO:0000256" key="3">
    <source>
        <dbReference type="ARBA" id="ARBA00023274"/>
    </source>
</evidence>